<feature type="transmembrane region" description="Helical" evidence="2">
    <location>
        <begin position="16"/>
        <end position="35"/>
    </location>
</feature>
<organism evidence="3 4">
    <name type="scientific">Owenia fusiformis</name>
    <name type="common">Polychaete worm</name>
    <dbReference type="NCBI Taxonomy" id="6347"/>
    <lineage>
        <taxon>Eukaryota</taxon>
        <taxon>Metazoa</taxon>
        <taxon>Spiralia</taxon>
        <taxon>Lophotrochozoa</taxon>
        <taxon>Annelida</taxon>
        <taxon>Polychaeta</taxon>
        <taxon>Sedentaria</taxon>
        <taxon>Canalipalpata</taxon>
        <taxon>Sabellida</taxon>
        <taxon>Oweniida</taxon>
        <taxon>Oweniidae</taxon>
        <taxon>Owenia</taxon>
    </lineage>
</organism>
<evidence type="ECO:0000313" key="4">
    <source>
        <dbReference type="Proteomes" id="UP000749559"/>
    </source>
</evidence>
<dbReference type="InterPro" id="IPR021988">
    <property type="entry name" value="BMT1"/>
</dbReference>
<dbReference type="OrthoDB" id="6274964at2759"/>
<keyword evidence="4" id="KW-1185">Reference proteome</keyword>
<proteinExistence type="inferred from homology"/>
<keyword evidence="2" id="KW-0812">Transmembrane</keyword>
<keyword evidence="2" id="KW-1133">Transmembrane helix</keyword>
<accession>A0A8S4MZA1</accession>
<dbReference type="Proteomes" id="UP000749559">
    <property type="component" value="Unassembled WGS sequence"/>
</dbReference>
<keyword evidence="2" id="KW-0472">Membrane</keyword>
<feature type="non-terminal residue" evidence="3">
    <location>
        <position position="1"/>
    </location>
</feature>
<dbReference type="EMBL" id="CAIIXF020000001">
    <property type="protein sequence ID" value="CAH1774295.1"/>
    <property type="molecule type" value="Genomic_DNA"/>
</dbReference>
<gene>
    <name evidence="3" type="ORF">OFUS_LOCUS1787</name>
</gene>
<sequence length="462" mass="52987">FIISHFHNFPVTSKRTLWIIGMTFGTIFVITRIMGSMNGSGMIIYYRQRCPEQPDHYSYKNNLLDVPSKYEFSYPLGGMTFTNDGFGRFILRNVTTSLIYAFSPMVDERARKFYLVGARDLIINVNQPTITWHKNHLVTVMRFWINNAIFTLGDSKRSGNKFSDNHLYVQRFNRTMGPLDVGSLVGMVGPKHNIGDGPISPRLFVFNEKLYLCFTLKYQTNTKTYVNGLFLWDFEEHAVIKPTFKGLRRLKRSPKDKHWIPLISKGELYFVYSFDPLRVFRCKLQGRKCTCGFVVFEGDTRKSSVNKDYIQGGTPFVHYKDSYQISIAYSTFLKKTSMKTYFTANLVIICTEPKPRIVYVSAPLRIDNALLLAYPIVRHWNSEDPFFIPFGIILENSDSAVVSGHINEHSGVLIRIRGIQGVIEKAMALDEVHKTTESVPIGSVQTFVGKSAAKRDKLELFD</sequence>
<name>A0A8S4MZA1_OWEFU</name>
<comment type="caution">
    <text evidence="3">The sequence shown here is derived from an EMBL/GenBank/DDBJ whole genome shotgun (WGS) entry which is preliminary data.</text>
</comment>
<protein>
    <submittedName>
        <fullName evidence="3">Uncharacterized protein</fullName>
    </submittedName>
</protein>
<evidence type="ECO:0000313" key="3">
    <source>
        <dbReference type="EMBL" id="CAH1774295.1"/>
    </source>
</evidence>
<reference evidence="3" key="1">
    <citation type="submission" date="2022-03" db="EMBL/GenBank/DDBJ databases">
        <authorList>
            <person name="Martin C."/>
        </authorList>
    </citation>
    <scope>NUCLEOTIDE SEQUENCE</scope>
</reference>
<dbReference type="GO" id="GO:0000030">
    <property type="term" value="F:mannosyltransferase activity"/>
    <property type="evidence" value="ECO:0007669"/>
    <property type="project" value="InterPro"/>
</dbReference>
<dbReference type="AlphaFoldDB" id="A0A8S4MZA1"/>
<evidence type="ECO:0000256" key="2">
    <source>
        <dbReference type="SAM" id="Phobius"/>
    </source>
</evidence>
<comment type="similarity">
    <text evidence="1">Belongs to the BMT family.</text>
</comment>
<evidence type="ECO:0000256" key="1">
    <source>
        <dbReference type="ARBA" id="ARBA00009486"/>
    </source>
</evidence>
<dbReference type="Pfam" id="PF12141">
    <property type="entry name" value="BMT"/>
    <property type="match status" value="1"/>
</dbReference>